<dbReference type="EMBL" id="JAODIM010000042">
    <property type="protein sequence ID" value="MCU5778837.1"/>
    <property type="molecule type" value="Genomic_DNA"/>
</dbReference>
<accession>A0A9J6PT33</accession>
<dbReference type="AlphaFoldDB" id="A0A9J6PT33"/>
<reference evidence="1" key="1">
    <citation type="submission" date="2022-09" db="EMBL/GenBank/DDBJ databases">
        <title>Winslowiella arboricola sp. nov., isolated from bleeding cankers on broadleaf hosts.</title>
        <authorList>
            <person name="Brady C."/>
            <person name="Kaur S."/>
            <person name="Crampton B."/>
            <person name="Maddock D."/>
            <person name="Arnold D."/>
            <person name="Denman S."/>
        </authorList>
    </citation>
    <scope>NUCLEOTIDE SEQUENCE</scope>
    <source>
        <strain evidence="1">BAC 15a-03b</strain>
    </source>
</reference>
<name>A0A9J6PT33_9GAMM</name>
<evidence type="ECO:0000313" key="1">
    <source>
        <dbReference type="EMBL" id="MCU5778837.1"/>
    </source>
</evidence>
<protein>
    <submittedName>
        <fullName evidence="1">Uncharacterized protein</fullName>
    </submittedName>
</protein>
<gene>
    <name evidence="1" type="ORF">N5923_15195</name>
</gene>
<comment type="caution">
    <text evidence="1">The sequence shown here is derived from an EMBL/GenBank/DDBJ whole genome shotgun (WGS) entry which is preliminary data.</text>
</comment>
<dbReference type="RefSeq" id="WP_267143580.1">
    <property type="nucleotide sequence ID" value="NZ_JAODIL010000078.1"/>
</dbReference>
<dbReference type="Proteomes" id="UP001064262">
    <property type="component" value="Unassembled WGS sequence"/>
</dbReference>
<proteinExistence type="predicted"/>
<organism evidence="1 2">
    <name type="scientific">Winslowiella arboricola</name>
    <dbReference type="NCBI Taxonomy" id="2978220"/>
    <lineage>
        <taxon>Bacteria</taxon>
        <taxon>Pseudomonadati</taxon>
        <taxon>Pseudomonadota</taxon>
        <taxon>Gammaproteobacteria</taxon>
        <taxon>Enterobacterales</taxon>
        <taxon>Erwiniaceae</taxon>
        <taxon>Winslowiella</taxon>
    </lineage>
</organism>
<keyword evidence="2" id="KW-1185">Reference proteome</keyword>
<sequence>MSFSNVFVCCPANTTTGGPELLHQFVNKLQGKGVDAYILYYPFDLNADTPNQYKHYHAKVATLDKVKSTSLVILPETATKLAEMFPSDNVAIWWLSVDNYFGCSPKSFGIAKIKHVASLICHKKLSFRKMRNFIHLHQSEYAKILLAENNISSLQLTDYISGAHFASKNELNINEKKKLITYNPKKGFEITRKLIDKLPEFDYVPLINMSPSEVNKTLASAMIYIDFGNHPGKDRFPREAALANCCVITGRRGSAQNNIDLPLPDKFKIEESDPDFIAHFEVLCRSIFDDFANEWLHFHEYRESIQNENNSFEKNVEEFITKYVSLN</sequence>
<evidence type="ECO:0000313" key="2">
    <source>
        <dbReference type="Proteomes" id="UP001064262"/>
    </source>
</evidence>